<dbReference type="PROSITE" id="PS51257">
    <property type="entry name" value="PROKAR_LIPOPROTEIN"/>
    <property type="match status" value="1"/>
</dbReference>
<name>A0A956SES2_UNCEI</name>
<dbReference type="EMBL" id="JAGQHS010000060">
    <property type="protein sequence ID" value="MCA9756634.1"/>
    <property type="molecule type" value="Genomic_DNA"/>
</dbReference>
<evidence type="ECO:0000313" key="3">
    <source>
        <dbReference type="Proteomes" id="UP000739538"/>
    </source>
</evidence>
<protein>
    <submittedName>
        <fullName evidence="2">Uncharacterized protein</fullName>
    </submittedName>
</protein>
<dbReference type="Proteomes" id="UP000739538">
    <property type="component" value="Unassembled WGS sequence"/>
</dbReference>
<feature type="chain" id="PRO_5037055654" evidence="1">
    <location>
        <begin position="24"/>
        <end position="362"/>
    </location>
</feature>
<feature type="signal peptide" evidence="1">
    <location>
        <begin position="1"/>
        <end position="23"/>
    </location>
</feature>
<dbReference type="AlphaFoldDB" id="A0A956SES2"/>
<comment type="caution">
    <text evidence="2">The sequence shown here is derived from an EMBL/GenBank/DDBJ whole genome shotgun (WGS) entry which is preliminary data.</text>
</comment>
<dbReference type="InterPro" id="IPR011041">
    <property type="entry name" value="Quinoprot_gluc/sorb_DH_b-prop"/>
</dbReference>
<evidence type="ECO:0000313" key="2">
    <source>
        <dbReference type="EMBL" id="MCA9756634.1"/>
    </source>
</evidence>
<reference evidence="2" key="2">
    <citation type="journal article" date="2021" name="Microbiome">
        <title>Successional dynamics and alternative stable states in a saline activated sludge microbial community over 9 years.</title>
        <authorList>
            <person name="Wang Y."/>
            <person name="Ye J."/>
            <person name="Ju F."/>
            <person name="Liu L."/>
            <person name="Boyd J.A."/>
            <person name="Deng Y."/>
            <person name="Parks D.H."/>
            <person name="Jiang X."/>
            <person name="Yin X."/>
            <person name="Woodcroft B.J."/>
            <person name="Tyson G.W."/>
            <person name="Hugenholtz P."/>
            <person name="Polz M.F."/>
            <person name="Zhang T."/>
        </authorList>
    </citation>
    <scope>NUCLEOTIDE SEQUENCE</scope>
    <source>
        <strain evidence="2">HKST-UBA02</strain>
    </source>
</reference>
<reference evidence="2" key="1">
    <citation type="submission" date="2020-04" db="EMBL/GenBank/DDBJ databases">
        <authorList>
            <person name="Zhang T."/>
        </authorList>
    </citation>
    <scope>NUCLEOTIDE SEQUENCE</scope>
    <source>
        <strain evidence="2">HKST-UBA02</strain>
    </source>
</reference>
<dbReference type="SUPFAM" id="SSF50952">
    <property type="entry name" value="Soluble quinoprotein glucose dehydrogenase"/>
    <property type="match status" value="1"/>
</dbReference>
<accession>A0A956SES2</accession>
<organism evidence="2 3">
    <name type="scientific">Eiseniibacteriota bacterium</name>
    <dbReference type="NCBI Taxonomy" id="2212470"/>
    <lineage>
        <taxon>Bacteria</taxon>
        <taxon>Candidatus Eiseniibacteriota</taxon>
    </lineage>
</organism>
<gene>
    <name evidence="2" type="ORF">KDA27_12595</name>
</gene>
<keyword evidence="1" id="KW-0732">Signal</keyword>
<evidence type="ECO:0000256" key="1">
    <source>
        <dbReference type="SAM" id="SignalP"/>
    </source>
</evidence>
<proteinExistence type="predicted"/>
<sequence length="362" mass="37746">MQTRPIIATVVALASAVAVSSCSDDKPTAPDTTPSWTEEALPAGLEMGYLSAITVSGDRAVAVGTRSADFSPFAVERTNEGWELLELPEVPFRAIPAGVVLTEAGDPIIVGVAIDEGGGFNAFIIDGRTEPASLIEFDRDNEDVFLYSVAVGDGAAMAVGLASGGFALRSVTAGAWTDVPPSPIGQQELGLNDVQYVDGRFVACGFDDGGPPYAIFATYENRAWSMDEIPGVDLDPRCLEELPDGTLLVGGQRFESSTSSDYAFLQARDPGTNAWIPLGVPGSPRPGTVQDLYATSSGEVRAALSTWSANVPGGIVRSGRMEYELSGAIVAIAGSANGTLYAVGHENLAGGDFRPVLLVREP</sequence>